<keyword evidence="1" id="KW-0862">Zinc</keyword>
<protein>
    <recommendedName>
        <fullName evidence="3">C3H1-type domain-containing protein</fullName>
    </recommendedName>
</protein>
<dbReference type="EMBL" id="JARQWQ010000071">
    <property type="protein sequence ID" value="KAK2554289.1"/>
    <property type="molecule type" value="Genomic_DNA"/>
</dbReference>
<evidence type="ECO:0000313" key="4">
    <source>
        <dbReference type="EMBL" id="KAK2554289.1"/>
    </source>
</evidence>
<dbReference type="GO" id="GO:0008270">
    <property type="term" value="F:zinc ion binding"/>
    <property type="evidence" value="ECO:0007669"/>
    <property type="project" value="UniProtKB-KW"/>
</dbReference>
<evidence type="ECO:0000256" key="1">
    <source>
        <dbReference type="PROSITE-ProRule" id="PRU00723"/>
    </source>
</evidence>
<keyword evidence="5" id="KW-1185">Reference proteome</keyword>
<feature type="region of interest" description="Disordered" evidence="2">
    <location>
        <begin position="194"/>
        <end position="214"/>
    </location>
</feature>
<evidence type="ECO:0000259" key="3">
    <source>
        <dbReference type="PROSITE" id="PS50103"/>
    </source>
</evidence>
<feature type="compositionally biased region" description="Polar residues" evidence="2">
    <location>
        <begin position="194"/>
        <end position="206"/>
    </location>
</feature>
<sequence length="285" mass="31611">MVVPSFVSTFANPSMSASVSSPSVSSLQNDATRDVADRSAMLLSPLLDQPFIVGPGFSPVPAKLVAQIVAGKYIDLSDLLAVNLVQREQEPQLLFNGRLVLTSQPKKQRRRIEDIASWMEAFAIFSLILVSHFPNRWKDLMQYQLLILRTYRHFSGRVWLAYDQAFREHAAASRLTDWSSMNVQLFNFHSAGSSARGTPLVTSNDSPEPPGSSASVIHCKSWKKGRCTALFASCLYSHRCSVCSGVHRAIPCPNQSVKARSDESKRRSRSPSASRSSFRPKAHRS</sequence>
<dbReference type="PROSITE" id="PS50103">
    <property type="entry name" value="ZF_C3H1"/>
    <property type="match status" value="1"/>
</dbReference>
<organism evidence="4 5">
    <name type="scientific">Acropora cervicornis</name>
    <name type="common">Staghorn coral</name>
    <dbReference type="NCBI Taxonomy" id="6130"/>
    <lineage>
        <taxon>Eukaryota</taxon>
        <taxon>Metazoa</taxon>
        <taxon>Cnidaria</taxon>
        <taxon>Anthozoa</taxon>
        <taxon>Hexacorallia</taxon>
        <taxon>Scleractinia</taxon>
        <taxon>Astrocoeniina</taxon>
        <taxon>Acroporidae</taxon>
        <taxon>Acropora</taxon>
    </lineage>
</organism>
<feature type="domain" description="C3H1-type" evidence="3">
    <location>
        <begin position="213"/>
        <end position="241"/>
    </location>
</feature>
<comment type="caution">
    <text evidence="4">The sequence shown here is derived from an EMBL/GenBank/DDBJ whole genome shotgun (WGS) entry which is preliminary data.</text>
</comment>
<feature type="region of interest" description="Disordered" evidence="2">
    <location>
        <begin position="255"/>
        <end position="285"/>
    </location>
</feature>
<keyword evidence="1" id="KW-0863">Zinc-finger</keyword>
<feature type="zinc finger region" description="C3H1-type" evidence="1">
    <location>
        <begin position="213"/>
        <end position="241"/>
    </location>
</feature>
<gene>
    <name evidence="4" type="ORF">P5673_024295</name>
</gene>
<dbReference type="PANTHER" id="PTHR35558">
    <property type="entry name" value="SGNH_HYDRO DOMAIN-CONTAINING PROTEIN"/>
    <property type="match status" value="1"/>
</dbReference>
<reference evidence="4" key="2">
    <citation type="journal article" date="2023" name="Science">
        <title>Genomic signatures of disease resistance in endangered staghorn corals.</title>
        <authorList>
            <person name="Vollmer S.V."/>
            <person name="Selwyn J.D."/>
            <person name="Despard B.A."/>
            <person name="Roesel C.L."/>
        </authorList>
    </citation>
    <scope>NUCLEOTIDE SEQUENCE</scope>
    <source>
        <strain evidence="4">K2</strain>
    </source>
</reference>
<name>A0AAD9Q4B1_ACRCE</name>
<reference evidence="4" key="1">
    <citation type="journal article" date="2023" name="G3 (Bethesda)">
        <title>Whole genome assembly and annotation of the endangered Caribbean coral Acropora cervicornis.</title>
        <authorList>
            <person name="Selwyn J.D."/>
            <person name="Vollmer S.V."/>
        </authorList>
    </citation>
    <scope>NUCLEOTIDE SEQUENCE</scope>
    <source>
        <strain evidence="4">K2</strain>
    </source>
</reference>
<dbReference type="Proteomes" id="UP001249851">
    <property type="component" value="Unassembled WGS sequence"/>
</dbReference>
<evidence type="ECO:0000256" key="2">
    <source>
        <dbReference type="SAM" id="MobiDB-lite"/>
    </source>
</evidence>
<dbReference type="PANTHER" id="PTHR35558:SF1">
    <property type="entry name" value="ENDONUCLEASE_EXONUCLEASE_PHOSPHATASE DOMAIN-CONTAINING PROTEIN"/>
    <property type="match status" value="1"/>
</dbReference>
<evidence type="ECO:0000313" key="5">
    <source>
        <dbReference type="Proteomes" id="UP001249851"/>
    </source>
</evidence>
<keyword evidence="1" id="KW-0479">Metal-binding</keyword>
<accession>A0AAD9Q4B1</accession>
<proteinExistence type="predicted"/>
<dbReference type="AlphaFoldDB" id="A0AAD9Q4B1"/>
<dbReference type="InterPro" id="IPR000571">
    <property type="entry name" value="Znf_CCCH"/>
</dbReference>